<feature type="transmembrane region" description="Helical" evidence="1">
    <location>
        <begin position="67"/>
        <end position="88"/>
    </location>
</feature>
<feature type="transmembrane region" description="Helical" evidence="1">
    <location>
        <begin position="45"/>
        <end position="61"/>
    </location>
</feature>
<keyword evidence="3" id="KW-1185">Reference proteome</keyword>
<gene>
    <name evidence="2" type="ORF">QCA50_013582</name>
</gene>
<dbReference type="AlphaFoldDB" id="A0AAW0G2N7"/>
<feature type="transmembrane region" description="Helical" evidence="1">
    <location>
        <begin position="165"/>
        <end position="183"/>
    </location>
</feature>
<accession>A0AAW0G2N7</accession>
<evidence type="ECO:0000313" key="3">
    <source>
        <dbReference type="Proteomes" id="UP001385951"/>
    </source>
</evidence>
<feature type="transmembrane region" description="Helical" evidence="1">
    <location>
        <begin position="109"/>
        <end position="128"/>
    </location>
</feature>
<feature type="transmembrane region" description="Helical" evidence="1">
    <location>
        <begin position="242"/>
        <end position="263"/>
    </location>
</feature>
<dbReference type="InterPro" id="IPR010721">
    <property type="entry name" value="UstE-like"/>
</dbReference>
<keyword evidence="1" id="KW-1133">Transmembrane helix</keyword>
<protein>
    <recommendedName>
        <fullName evidence="4">Steroid 5-alpha reductase C-terminal domain-containing protein</fullName>
    </recommendedName>
</protein>
<dbReference type="Gene3D" id="1.20.120.1630">
    <property type="match status" value="1"/>
</dbReference>
<dbReference type="EMBL" id="JASBNA010000031">
    <property type="protein sequence ID" value="KAK7683320.1"/>
    <property type="molecule type" value="Genomic_DNA"/>
</dbReference>
<evidence type="ECO:0000256" key="1">
    <source>
        <dbReference type="SAM" id="Phobius"/>
    </source>
</evidence>
<evidence type="ECO:0008006" key="4">
    <source>
        <dbReference type="Google" id="ProtNLM"/>
    </source>
</evidence>
<organism evidence="2 3">
    <name type="scientific">Cerrena zonata</name>
    <dbReference type="NCBI Taxonomy" id="2478898"/>
    <lineage>
        <taxon>Eukaryota</taxon>
        <taxon>Fungi</taxon>
        <taxon>Dikarya</taxon>
        <taxon>Basidiomycota</taxon>
        <taxon>Agaricomycotina</taxon>
        <taxon>Agaricomycetes</taxon>
        <taxon>Polyporales</taxon>
        <taxon>Cerrenaceae</taxon>
        <taxon>Cerrena</taxon>
    </lineage>
</organism>
<dbReference type="PANTHER" id="PTHR32251">
    <property type="entry name" value="3-OXO-5-ALPHA-STEROID 4-DEHYDROGENASE"/>
    <property type="match status" value="1"/>
</dbReference>
<keyword evidence="1" id="KW-0472">Membrane</keyword>
<dbReference type="Pfam" id="PF06966">
    <property type="entry name" value="DUF1295"/>
    <property type="match status" value="1"/>
</dbReference>
<feature type="transmembrane region" description="Helical" evidence="1">
    <location>
        <begin position="12"/>
        <end position="33"/>
    </location>
</feature>
<dbReference type="PROSITE" id="PS50244">
    <property type="entry name" value="S5A_REDUCTASE"/>
    <property type="match status" value="1"/>
</dbReference>
<proteinExistence type="predicted"/>
<dbReference type="PANTHER" id="PTHR32251:SF15">
    <property type="entry name" value="3-OXO-5-ALPHA-STEROID 4-DEHYDROGENASE (DUF1295)"/>
    <property type="match status" value="1"/>
</dbReference>
<dbReference type="Proteomes" id="UP001385951">
    <property type="component" value="Unassembled WGS sequence"/>
</dbReference>
<dbReference type="GO" id="GO:0016020">
    <property type="term" value="C:membrane"/>
    <property type="evidence" value="ECO:0007669"/>
    <property type="project" value="TreeGrafter"/>
</dbReference>
<name>A0AAW0G2N7_9APHY</name>
<comment type="caution">
    <text evidence="2">The sequence shown here is derived from an EMBL/GenBank/DDBJ whole genome shotgun (WGS) entry which is preliminary data.</text>
</comment>
<reference evidence="2 3" key="1">
    <citation type="submission" date="2022-09" db="EMBL/GenBank/DDBJ databases">
        <authorList>
            <person name="Palmer J.M."/>
        </authorList>
    </citation>
    <scope>NUCLEOTIDE SEQUENCE [LARGE SCALE GENOMIC DNA]</scope>
    <source>
        <strain evidence="2 3">DSM 7382</strain>
    </source>
</reference>
<sequence>MSPVHALDMYYLAMTLLVTIGYQLLGFAIAWTFQFDKITDFTGGSNFFLLALLTLLTGNTYHTRNVVTSILVMVWATRLAGFLLFRVLKTGSDTRFDDIRSHFFKFLGFWVKLSGYTQLHLPFFLLLIPRQVWVVSLPVTILNSPAVSDPSLGSFNPAFGTGRDVAGVVLWVIGWLIESIADIQKFRYKSSNPPKDRPMNTGLWKWSRHPPYFGEMLCWWGIWALCLSPTTNGTLPDGARSAQYGSVVSPIFTVLLLMFASGIPTAEKPTARKYYLMSHTHSGSSSDSHNPEYPDAWKKYQSYLASTSILIPIPPVIYRSLPTFLKRTVFLDFPIYRFGEEDGKRAVEEERMNRDTN</sequence>
<keyword evidence="1" id="KW-0812">Transmembrane</keyword>
<evidence type="ECO:0000313" key="2">
    <source>
        <dbReference type="EMBL" id="KAK7683320.1"/>
    </source>
</evidence>